<comment type="catalytic activity">
    <reaction evidence="6">
        <text>a 4-saturated-(3S)-3-hydroxyacyl-CoA = a (3E)-enoyl-CoA + H2O</text>
        <dbReference type="Rhea" id="RHEA:20724"/>
        <dbReference type="ChEBI" id="CHEBI:15377"/>
        <dbReference type="ChEBI" id="CHEBI:58521"/>
        <dbReference type="ChEBI" id="CHEBI:137480"/>
        <dbReference type="EC" id="4.2.1.17"/>
    </reaction>
</comment>
<evidence type="ECO:0000256" key="4">
    <source>
        <dbReference type="ARBA" id="ARBA00023098"/>
    </source>
</evidence>
<evidence type="ECO:0000256" key="6">
    <source>
        <dbReference type="ARBA" id="ARBA00023717"/>
    </source>
</evidence>
<comment type="function">
    <text evidence="1">Could possibly oxidize fatty acids using specific components.</text>
</comment>
<keyword evidence="9" id="KW-1185">Reference proteome</keyword>
<evidence type="ECO:0000256" key="2">
    <source>
        <dbReference type="ARBA" id="ARBA00005254"/>
    </source>
</evidence>
<accession>A0ABN6II84</accession>
<protein>
    <submittedName>
        <fullName evidence="8">Enoyl-CoA hydratase/isomerase</fullName>
    </submittedName>
</protein>
<sequence length="288" mass="31098">MVAQPRYAYWVKSDVAYGSPMPAVTLERLEDNIACITLNRPERLNAIDGSLIDGVHEALDVLDNGEYRVAILTGAGRGFCAGADLSGTGQPWTPNKPTTPGFKVNYDAQVRLANLYTRIYEMDIPVIGAVNGVAVGGGLAFSLVCDIRVAAEEARFGSVFIKAGFSSMDMGTSYLLPKIVGAGVARELMLTGRIIDAAEAYRIKLVHEVVAADELMPAALRKAREIAENNAYGVWQTKIGLNAALDAPGLRHAIEIENRTQILSGFTNNPVEAAMAHREKRAPKWDPL</sequence>
<evidence type="ECO:0000256" key="5">
    <source>
        <dbReference type="ARBA" id="ARBA00023709"/>
    </source>
</evidence>
<dbReference type="Gene3D" id="3.90.226.10">
    <property type="entry name" value="2-enoyl-CoA Hydratase, Chain A, domain 1"/>
    <property type="match status" value="1"/>
</dbReference>
<evidence type="ECO:0000256" key="7">
    <source>
        <dbReference type="RuleBase" id="RU003707"/>
    </source>
</evidence>
<evidence type="ECO:0000256" key="1">
    <source>
        <dbReference type="ARBA" id="ARBA00002994"/>
    </source>
</evidence>
<dbReference type="InterPro" id="IPR029045">
    <property type="entry name" value="ClpP/crotonase-like_dom_sf"/>
</dbReference>
<dbReference type="InterPro" id="IPR014748">
    <property type="entry name" value="Enoyl-CoA_hydra_C"/>
</dbReference>
<dbReference type="CDD" id="cd06558">
    <property type="entry name" value="crotonase-like"/>
    <property type="match status" value="1"/>
</dbReference>
<dbReference type="Proteomes" id="UP000826012">
    <property type="component" value="Chromosome"/>
</dbReference>
<comment type="similarity">
    <text evidence="2 7">Belongs to the enoyl-CoA hydratase/isomerase family.</text>
</comment>
<dbReference type="InterPro" id="IPR018376">
    <property type="entry name" value="Enoyl-CoA_hyd/isom_CS"/>
</dbReference>
<dbReference type="Gene3D" id="1.10.12.10">
    <property type="entry name" value="Lyase 2-enoyl-coa Hydratase, Chain A, domain 2"/>
    <property type="match status" value="1"/>
</dbReference>
<evidence type="ECO:0000313" key="8">
    <source>
        <dbReference type="EMBL" id="BCZ23009.1"/>
    </source>
</evidence>
<dbReference type="InterPro" id="IPR001753">
    <property type="entry name" value="Enoyl-CoA_hydra/iso"/>
</dbReference>
<keyword evidence="3" id="KW-0276">Fatty acid metabolism</keyword>
<proteinExistence type="inferred from homology"/>
<dbReference type="EMBL" id="AP024828">
    <property type="protein sequence ID" value="BCZ23009.1"/>
    <property type="molecule type" value="Genomic_DNA"/>
</dbReference>
<evidence type="ECO:0000256" key="3">
    <source>
        <dbReference type="ARBA" id="ARBA00022832"/>
    </source>
</evidence>
<dbReference type="PANTHER" id="PTHR43802:SF1">
    <property type="entry name" value="IP11341P-RELATED"/>
    <property type="match status" value="1"/>
</dbReference>
<dbReference type="SUPFAM" id="SSF52096">
    <property type="entry name" value="ClpP/crotonase"/>
    <property type="match status" value="1"/>
</dbReference>
<organism evidence="8 9">
    <name type="scientific">Mycobacterium senriense</name>
    <dbReference type="NCBI Taxonomy" id="2775496"/>
    <lineage>
        <taxon>Bacteria</taxon>
        <taxon>Bacillati</taxon>
        <taxon>Actinomycetota</taxon>
        <taxon>Actinomycetes</taxon>
        <taxon>Mycobacteriales</taxon>
        <taxon>Mycobacteriaceae</taxon>
        <taxon>Mycobacterium</taxon>
        <taxon>Mycobacterium avium complex (MAC)</taxon>
    </lineage>
</organism>
<reference evidence="8 9" key="1">
    <citation type="submission" date="2021-07" db="EMBL/GenBank/DDBJ databases">
        <title>Complete genome sequence of nontuberculous Mycobacterium sp. TY59.</title>
        <authorList>
            <person name="Fukushima K."/>
        </authorList>
    </citation>
    <scope>NUCLEOTIDE SEQUENCE [LARGE SCALE GENOMIC DNA]</scope>
    <source>
        <strain evidence="8 9">TY59</strain>
    </source>
</reference>
<dbReference type="PROSITE" id="PS00166">
    <property type="entry name" value="ENOYL_COA_HYDRATASE"/>
    <property type="match status" value="1"/>
</dbReference>
<comment type="catalytic activity">
    <reaction evidence="5">
        <text>a (3S)-3-hydroxyacyl-CoA = a (2E)-enoyl-CoA + H2O</text>
        <dbReference type="Rhea" id="RHEA:16105"/>
        <dbReference type="ChEBI" id="CHEBI:15377"/>
        <dbReference type="ChEBI" id="CHEBI:57318"/>
        <dbReference type="ChEBI" id="CHEBI:58856"/>
        <dbReference type="EC" id="4.2.1.17"/>
    </reaction>
</comment>
<gene>
    <name evidence="8" type="ORF">MTY59_28640</name>
</gene>
<keyword evidence="4" id="KW-0443">Lipid metabolism</keyword>
<name>A0ABN6II84_9MYCO</name>
<evidence type="ECO:0000313" key="9">
    <source>
        <dbReference type="Proteomes" id="UP000826012"/>
    </source>
</evidence>
<dbReference type="PANTHER" id="PTHR43802">
    <property type="entry name" value="ENOYL-COA HYDRATASE"/>
    <property type="match status" value="1"/>
</dbReference>
<dbReference type="Pfam" id="PF00378">
    <property type="entry name" value="ECH_1"/>
    <property type="match status" value="1"/>
</dbReference>